<evidence type="ECO:0008006" key="3">
    <source>
        <dbReference type="Google" id="ProtNLM"/>
    </source>
</evidence>
<name>A0A382FM18_9ZZZZ</name>
<organism evidence="2">
    <name type="scientific">marine metagenome</name>
    <dbReference type="NCBI Taxonomy" id="408172"/>
    <lineage>
        <taxon>unclassified sequences</taxon>
        <taxon>metagenomes</taxon>
        <taxon>ecological metagenomes</taxon>
    </lineage>
</organism>
<proteinExistence type="predicted"/>
<dbReference type="Pfam" id="PF06698">
    <property type="entry name" value="DUF1192"/>
    <property type="match status" value="1"/>
</dbReference>
<protein>
    <recommendedName>
        <fullName evidence="3">DUF1192 domain-containing protein</fullName>
    </recommendedName>
</protein>
<gene>
    <name evidence="2" type="ORF">METZ01_LOCUS216107</name>
</gene>
<dbReference type="EMBL" id="UINC01050375">
    <property type="protein sequence ID" value="SVB63253.1"/>
    <property type="molecule type" value="Genomic_DNA"/>
</dbReference>
<sequence length="60" mass="6892">MDLNDLEPKNVKPKPINLEVMSIEALYDYIGELEDEINRTKNEISAKEVARKGAEKVFNK</sequence>
<dbReference type="InterPro" id="IPR009579">
    <property type="entry name" value="DUF1192"/>
</dbReference>
<feature type="coiled-coil region" evidence="1">
    <location>
        <begin position="23"/>
        <end position="50"/>
    </location>
</feature>
<evidence type="ECO:0000313" key="2">
    <source>
        <dbReference type="EMBL" id="SVB63253.1"/>
    </source>
</evidence>
<keyword evidence="1" id="KW-0175">Coiled coil</keyword>
<dbReference type="AlphaFoldDB" id="A0A382FM18"/>
<evidence type="ECO:0000256" key="1">
    <source>
        <dbReference type="SAM" id="Coils"/>
    </source>
</evidence>
<reference evidence="2" key="1">
    <citation type="submission" date="2018-05" db="EMBL/GenBank/DDBJ databases">
        <authorList>
            <person name="Lanie J.A."/>
            <person name="Ng W.-L."/>
            <person name="Kazmierczak K.M."/>
            <person name="Andrzejewski T.M."/>
            <person name="Davidsen T.M."/>
            <person name="Wayne K.J."/>
            <person name="Tettelin H."/>
            <person name="Glass J.I."/>
            <person name="Rusch D."/>
            <person name="Podicherti R."/>
            <person name="Tsui H.-C.T."/>
            <person name="Winkler M.E."/>
        </authorList>
    </citation>
    <scope>NUCLEOTIDE SEQUENCE</scope>
</reference>
<accession>A0A382FM18</accession>